<evidence type="ECO:0000259" key="3">
    <source>
        <dbReference type="Pfam" id="PF01551"/>
    </source>
</evidence>
<keyword evidence="4" id="KW-0378">Hydrolase</keyword>
<keyword evidence="5" id="KW-1185">Reference proteome</keyword>
<dbReference type="InterPro" id="IPR050570">
    <property type="entry name" value="Cell_wall_metabolism_enzyme"/>
</dbReference>
<evidence type="ECO:0000313" key="4">
    <source>
        <dbReference type="EMBL" id="REF95259.1"/>
    </source>
</evidence>
<feature type="domain" description="M23ase beta-sheet core" evidence="3">
    <location>
        <begin position="179"/>
        <end position="275"/>
    </location>
</feature>
<feature type="region of interest" description="Disordered" evidence="1">
    <location>
        <begin position="1"/>
        <end position="32"/>
    </location>
</feature>
<keyword evidence="2" id="KW-1133">Transmembrane helix</keyword>
<dbReference type="AlphaFoldDB" id="A0A3D9ZEG4"/>
<keyword evidence="2" id="KW-0472">Membrane</keyword>
<feature type="compositionally biased region" description="Low complexity" evidence="1">
    <location>
        <begin position="114"/>
        <end position="136"/>
    </location>
</feature>
<dbReference type="Gene3D" id="2.70.70.10">
    <property type="entry name" value="Glucose Permease (Domain IIA)"/>
    <property type="match status" value="1"/>
</dbReference>
<name>A0A3D9ZEG4_9ACTN</name>
<evidence type="ECO:0000256" key="1">
    <source>
        <dbReference type="SAM" id="MobiDB-lite"/>
    </source>
</evidence>
<dbReference type="EMBL" id="QUMQ01000001">
    <property type="protein sequence ID" value="REF95259.1"/>
    <property type="molecule type" value="Genomic_DNA"/>
</dbReference>
<evidence type="ECO:0000313" key="5">
    <source>
        <dbReference type="Proteomes" id="UP000256913"/>
    </source>
</evidence>
<dbReference type="SUPFAM" id="SSF51261">
    <property type="entry name" value="Duplicated hybrid motif"/>
    <property type="match status" value="1"/>
</dbReference>
<proteinExistence type="predicted"/>
<dbReference type="InterPro" id="IPR011055">
    <property type="entry name" value="Dup_hybrid_motif"/>
</dbReference>
<evidence type="ECO:0000256" key="2">
    <source>
        <dbReference type="SAM" id="Phobius"/>
    </source>
</evidence>
<reference evidence="4 5" key="1">
    <citation type="submission" date="2018-08" db="EMBL/GenBank/DDBJ databases">
        <title>Sequencing the genomes of 1000 actinobacteria strains.</title>
        <authorList>
            <person name="Klenk H.-P."/>
        </authorList>
    </citation>
    <scope>NUCLEOTIDE SEQUENCE [LARGE SCALE GENOMIC DNA]</scope>
    <source>
        <strain evidence="4 5">DSM 44099</strain>
    </source>
</reference>
<dbReference type="PANTHER" id="PTHR21666">
    <property type="entry name" value="PEPTIDASE-RELATED"/>
    <property type="match status" value="1"/>
</dbReference>
<dbReference type="PANTHER" id="PTHR21666:SF270">
    <property type="entry name" value="MUREIN HYDROLASE ACTIVATOR ENVC"/>
    <property type="match status" value="1"/>
</dbReference>
<keyword evidence="2" id="KW-0812">Transmembrane</keyword>
<dbReference type="Proteomes" id="UP000256913">
    <property type="component" value="Unassembled WGS sequence"/>
</dbReference>
<dbReference type="RefSeq" id="WP_275407655.1">
    <property type="nucleotide sequence ID" value="NZ_BONB01000015.1"/>
</dbReference>
<feature type="region of interest" description="Disordered" evidence="1">
    <location>
        <begin position="93"/>
        <end position="160"/>
    </location>
</feature>
<sequence>MQSNYPYDPQHREPESQAQDAFTEPTPRSPLGLRDRVLSSFAGRGRVVALAAVGLLSLGIAGGAIATVGNDKSETPDTIAVADQQARVDALSRADRSARSPLAVPTVNPTTASATPKASLKLAPPKAVAKPPAVKKVAPKATKKAAPKKAGPVISNAGWTSPMPGSDVTSCFGIRWGVPHQGIDFAMPENTPELAAAAGTVFAAGWNYTGYGLSVVIDHGDGIFTHYAHMNAAAVEVGQTVKAGQVIGYEGSTGDSTGPHLHFEVHQGMWNQIDPAPFLKAKGVPIVGC</sequence>
<protein>
    <submittedName>
        <fullName evidence="4">Murein DD-endopeptidase MepM/ murein hydrolase activator NlpD</fullName>
    </submittedName>
</protein>
<feature type="transmembrane region" description="Helical" evidence="2">
    <location>
        <begin position="47"/>
        <end position="69"/>
    </location>
</feature>
<dbReference type="CDD" id="cd12797">
    <property type="entry name" value="M23_peptidase"/>
    <property type="match status" value="1"/>
</dbReference>
<dbReference type="Pfam" id="PF01551">
    <property type="entry name" value="Peptidase_M23"/>
    <property type="match status" value="1"/>
</dbReference>
<feature type="compositionally biased region" description="Basic residues" evidence="1">
    <location>
        <begin position="137"/>
        <end position="147"/>
    </location>
</feature>
<gene>
    <name evidence="4" type="ORF">DFJ67_1212</name>
</gene>
<comment type="caution">
    <text evidence="4">The sequence shown here is derived from an EMBL/GenBank/DDBJ whole genome shotgun (WGS) entry which is preliminary data.</text>
</comment>
<dbReference type="InterPro" id="IPR016047">
    <property type="entry name" value="M23ase_b-sheet_dom"/>
</dbReference>
<organism evidence="4 5">
    <name type="scientific">Asanoa ferruginea</name>
    <dbReference type="NCBI Taxonomy" id="53367"/>
    <lineage>
        <taxon>Bacteria</taxon>
        <taxon>Bacillati</taxon>
        <taxon>Actinomycetota</taxon>
        <taxon>Actinomycetes</taxon>
        <taxon>Micromonosporales</taxon>
        <taxon>Micromonosporaceae</taxon>
        <taxon>Asanoa</taxon>
    </lineage>
</organism>
<accession>A0A3D9ZEG4</accession>
<dbReference type="GO" id="GO:0004222">
    <property type="term" value="F:metalloendopeptidase activity"/>
    <property type="evidence" value="ECO:0007669"/>
    <property type="project" value="TreeGrafter"/>
</dbReference>